<feature type="coiled-coil region" evidence="1">
    <location>
        <begin position="51"/>
        <end position="78"/>
    </location>
</feature>
<feature type="transmembrane region" description="Helical" evidence="3">
    <location>
        <begin position="6"/>
        <end position="24"/>
    </location>
</feature>
<dbReference type="RefSeq" id="WP_380817781.1">
    <property type="nucleotide sequence ID" value="NZ_JBHTJN010000001.1"/>
</dbReference>
<evidence type="ECO:0000256" key="3">
    <source>
        <dbReference type="SAM" id="Phobius"/>
    </source>
</evidence>
<protein>
    <submittedName>
        <fullName evidence="4">DUF2570 family protein</fullName>
    </submittedName>
</protein>
<keyword evidence="3" id="KW-0472">Membrane</keyword>
<name>A0ABW3I717_9PAST</name>
<reference evidence="5" key="1">
    <citation type="journal article" date="2019" name="Int. J. Syst. Evol. Microbiol.">
        <title>The Global Catalogue of Microorganisms (GCM) 10K type strain sequencing project: providing services to taxonomists for standard genome sequencing and annotation.</title>
        <authorList>
            <consortium name="The Broad Institute Genomics Platform"/>
            <consortium name="The Broad Institute Genome Sequencing Center for Infectious Disease"/>
            <person name="Wu L."/>
            <person name="Ma J."/>
        </authorList>
    </citation>
    <scope>NUCLEOTIDE SEQUENCE [LARGE SCALE GENOMIC DNA]</scope>
    <source>
        <strain evidence="5">CCUG 61707</strain>
    </source>
</reference>
<comment type="caution">
    <text evidence="4">The sequence shown here is derived from an EMBL/GenBank/DDBJ whole genome shotgun (WGS) entry which is preliminary data.</text>
</comment>
<feature type="region of interest" description="Disordered" evidence="2">
    <location>
        <begin position="83"/>
        <end position="107"/>
    </location>
</feature>
<dbReference type="InterPro" id="IPR022538">
    <property type="entry name" value="DUF2570"/>
</dbReference>
<accession>A0ABW3I717</accession>
<keyword evidence="1" id="KW-0175">Coiled coil</keyword>
<dbReference type="Proteomes" id="UP001596996">
    <property type="component" value="Unassembled WGS sequence"/>
</dbReference>
<organism evidence="4 5">
    <name type="scientific">Seminibacterium arietis</name>
    <dbReference type="NCBI Taxonomy" id="1173502"/>
    <lineage>
        <taxon>Bacteria</taxon>
        <taxon>Pseudomonadati</taxon>
        <taxon>Pseudomonadota</taxon>
        <taxon>Gammaproteobacteria</taxon>
        <taxon>Pasteurellales</taxon>
        <taxon>Pasteurellaceae</taxon>
        <taxon>Seminibacterium</taxon>
    </lineage>
</organism>
<evidence type="ECO:0000256" key="1">
    <source>
        <dbReference type="SAM" id="Coils"/>
    </source>
</evidence>
<evidence type="ECO:0000256" key="2">
    <source>
        <dbReference type="SAM" id="MobiDB-lite"/>
    </source>
</evidence>
<sequence>MFSRLTQILIAIILGLCVALWVQFQIISSKKAENAAQAQIINEQAKSIESLEKYERINRLLTLEISQLESEIRGKSDEAINSISDSEKSADAHNASTPRSIVDFLRK</sequence>
<keyword evidence="3" id="KW-1133">Transmembrane helix</keyword>
<dbReference type="EMBL" id="JBHTJN010000001">
    <property type="protein sequence ID" value="MFD0965282.1"/>
    <property type="molecule type" value="Genomic_DNA"/>
</dbReference>
<dbReference type="Pfam" id="PF10828">
    <property type="entry name" value="DUF2570"/>
    <property type="match status" value="1"/>
</dbReference>
<keyword evidence="5" id="KW-1185">Reference proteome</keyword>
<gene>
    <name evidence="4" type="ORF">ACFQ02_00155</name>
</gene>
<evidence type="ECO:0000313" key="5">
    <source>
        <dbReference type="Proteomes" id="UP001596996"/>
    </source>
</evidence>
<proteinExistence type="predicted"/>
<evidence type="ECO:0000313" key="4">
    <source>
        <dbReference type="EMBL" id="MFD0965282.1"/>
    </source>
</evidence>
<keyword evidence="3" id="KW-0812">Transmembrane</keyword>